<dbReference type="OrthoDB" id="5297460at2"/>
<sequence length="334" mass="36399">MTSPVSDENHSIASLAAFCKAAGDPLRLSILRVLSKNSFGVLELAHIFDMGQSGISHHLKVLTKAGWVATRREGNAIFYRRNLASNSGLQHTLLTQLDTLLLPPDVQARIAEIHHERASASQAFFQRSAQSFKEQQELIASLHQYQDSLAGLLDSQNFPDTATALEIGPGNGNLLPELAGRFARVTAIDNSTSMLELARKHCDEQKLQNIEFLLADALAIELPQADCVLLNMVLHHLPAPASALEHITHAVKPGGSLILSELCAHDQAWAQQACGDLWLGFEQNELSQWACQAGLVPGDSIYLGLKNGFQIQLRQFAKPADTQHNLNNNGDASQ</sequence>
<dbReference type="RefSeq" id="WP_101496079.1">
    <property type="nucleotide sequence ID" value="NZ_LNJZ01000003.1"/>
</dbReference>
<keyword evidence="1" id="KW-0808">Transferase</keyword>
<dbReference type="Pfam" id="PF01022">
    <property type="entry name" value="HTH_5"/>
    <property type="match status" value="1"/>
</dbReference>
<evidence type="ECO:0000313" key="3">
    <source>
        <dbReference type="EMBL" id="TDQ34184.1"/>
    </source>
</evidence>
<reference evidence="3 4" key="1">
    <citation type="submission" date="2019-03" db="EMBL/GenBank/DDBJ databases">
        <title>Genomic Encyclopedia of Type Strains, Phase IV (KMG-IV): sequencing the most valuable type-strain genomes for metagenomic binning, comparative biology and taxonomic classification.</title>
        <authorList>
            <person name="Goeker M."/>
        </authorList>
    </citation>
    <scope>NUCLEOTIDE SEQUENCE [LARGE SCALE GENOMIC DNA]</scope>
    <source>
        <strain evidence="3 4">DSM 28679</strain>
    </source>
</reference>
<dbReference type="NCBIfam" id="NF033788">
    <property type="entry name" value="HTH_metalloreg"/>
    <property type="match status" value="1"/>
</dbReference>
<dbReference type="EMBL" id="SNYK01000020">
    <property type="protein sequence ID" value="TDQ34184.1"/>
    <property type="molecule type" value="Genomic_DNA"/>
</dbReference>
<evidence type="ECO:0000259" key="2">
    <source>
        <dbReference type="PROSITE" id="PS50987"/>
    </source>
</evidence>
<dbReference type="GO" id="GO:0008757">
    <property type="term" value="F:S-adenosylmethionine-dependent methyltransferase activity"/>
    <property type="evidence" value="ECO:0007669"/>
    <property type="project" value="InterPro"/>
</dbReference>
<dbReference type="CDD" id="cd02440">
    <property type="entry name" value="AdoMet_MTases"/>
    <property type="match status" value="1"/>
</dbReference>
<evidence type="ECO:0000256" key="1">
    <source>
        <dbReference type="ARBA" id="ARBA00022679"/>
    </source>
</evidence>
<dbReference type="InterPro" id="IPR013216">
    <property type="entry name" value="Methyltransf_11"/>
</dbReference>
<dbReference type="Gene3D" id="3.40.50.150">
    <property type="entry name" value="Vaccinia Virus protein VP39"/>
    <property type="match status" value="1"/>
</dbReference>
<proteinExistence type="predicted"/>
<evidence type="ECO:0000313" key="4">
    <source>
        <dbReference type="Proteomes" id="UP000294575"/>
    </source>
</evidence>
<gene>
    <name evidence="3" type="ORF">DFQ45_1203</name>
</gene>
<dbReference type="InterPro" id="IPR036390">
    <property type="entry name" value="WH_DNA-bd_sf"/>
</dbReference>
<accession>A0A4R6TTF3</accession>
<dbReference type="InterPro" id="IPR001845">
    <property type="entry name" value="HTH_ArsR_DNA-bd_dom"/>
</dbReference>
<dbReference type="Gene3D" id="1.10.10.10">
    <property type="entry name" value="Winged helix-like DNA-binding domain superfamily/Winged helix DNA-binding domain"/>
    <property type="match status" value="1"/>
</dbReference>
<dbReference type="PANTHER" id="PTHR43861:SF3">
    <property type="entry name" value="PUTATIVE (AFU_ORTHOLOGUE AFUA_2G14390)-RELATED"/>
    <property type="match status" value="1"/>
</dbReference>
<dbReference type="InterPro" id="IPR029063">
    <property type="entry name" value="SAM-dependent_MTases_sf"/>
</dbReference>
<comment type="caution">
    <text evidence="3">The sequence shown here is derived from an EMBL/GenBank/DDBJ whole genome shotgun (WGS) entry which is preliminary data.</text>
</comment>
<dbReference type="PROSITE" id="PS50987">
    <property type="entry name" value="HTH_ARSR_2"/>
    <property type="match status" value="1"/>
</dbReference>
<dbReference type="CDD" id="cd00090">
    <property type="entry name" value="HTH_ARSR"/>
    <property type="match status" value="1"/>
</dbReference>
<dbReference type="InterPro" id="IPR011991">
    <property type="entry name" value="ArsR-like_HTH"/>
</dbReference>
<name>A0A4R6TTF3_9GAMM</name>
<dbReference type="AlphaFoldDB" id="A0A4R6TTF3"/>
<dbReference type="SUPFAM" id="SSF46785">
    <property type="entry name" value="Winged helix' DNA-binding domain"/>
    <property type="match status" value="1"/>
</dbReference>
<dbReference type="Proteomes" id="UP000294575">
    <property type="component" value="Unassembled WGS sequence"/>
</dbReference>
<dbReference type="InterPro" id="IPR036388">
    <property type="entry name" value="WH-like_DNA-bd_sf"/>
</dbReference>
<dbReference type="SMART" id="SM00418">
    <property type="entry name" value="HTH_ARSR"/>
    <property type="match status" value="1"/>
</dbReference>
<dbReference type="GO" id="GO:0003700">
    <property type="term" value="F:DNA-binding transcription factor activity"/>
    <property type="evidence" value="ECO:0007669"/>
    <property type="project" value="InterPro"/>
</dbReference>
<protein>
    <submittedName>
        <fullName evidence="3">ArsR family transcriptional regulator</fullName>
    </submittedName>
</protein>
<keyword evidence="4" id="KW-1185">Reference proteome</keyword>
<dbReference type="PRINTS" id="PR00778">
    <property type="entry name" value="HTHARSR"/>
</dbReference>
<dbReference type="SUPFAM" id="SSF53335">
    <property type="entry name" value="S-adenosyl-L-methionine-dependent methyltransferases"/>
    <property type="match status" value="1"/>
</dbReference>
<feature type="domain" description="HTH arsR-type" evidence="2">
    <location>
        <begin position="7"/>
        <end position="101"/>
    </location>
</feature>
<dbReference type="Pfam" id="PF08241">
    <property type="entry name" value="Methyltransf_11"/>
    <property type="match status" value="1"/>
</dbReference>
<dbReference type="PANTHER" id="PTHR43861">
    <property type="entry name" value="TRANS-ACONITATE 2-METHYLTRANSFERASE-RELATED"/>
    <property type="match status" value="1"/>
</dbReference>
<organism evidence="3 4">
    <name type="scientific">Thiopseudomonas denitrificans</name>
    <dbReference type="NCBI Taxonomy" id="1501432"/>
    <lineage>
        <taxon>Bacteria</taxon>
        <taxon>Pseudomonadati</taxon>
        <taxon>Pseudomonadota</taxon>
        <taxon>Gammaproteobacteria</taxon>
        <taxon>Pseudomonadales</taxon>
        <taxon>Pseudomonadaceae</taxon>
        <taxon>Thiopseudomonas</taxon>
    </lineage>
</organism>